<comment type="caution">
    <text evidence="1">Lacks conserved residue(s) required for the propagation of feature annotation.</text>
</comment>
<name>A0A0B1SEI0_OESDE</name>
<dbReference type="EMBL" id="KN580571">
    <property type="protein sequence ID" value="KHJ82301.1"/>
    <property type="molecule type" value="Genomic_DNA"/>
</dbReference>
<protein>
    <submittedName>
        <fullName evidence="3">Astacin</fullName>
    </submittedName>
</protein>
<proteinExistence type="predicted"/>
<feature type="non-terminal residue" evidence="3">
    <location>
        <position position="113"/>
    </location>
</feature>
<dbReference type="GO" id="GO:0004222">
    <property type="term" value="F:metalloendopeptidase activity"/>
    <property type="evidence" value="ECO:0007669"/>
    <property type="project" value="InterPro"/>
</dbReference>
<dbReference type="OrthoDB" id="5826793at2759"/>
<evidence type="ECO:0000313" key="3">
    <source>
        <dbReference type="EMBL" id="KHJ82301.1"/>
    </source>
</evidence>
<dbReference type="Pfam" id="PF01400">
    <property type="entry name" value="Astacin"/>
    <property type="match status" value="1"/>
</dbReference>
<keyword evidence="4" id="KW-1185">Reference proteome</keyword>
<dbReference type="AlphaFoldDB" id="A0A0B1SEI0"/>
<feature type="domain" description="Peptidase M12A" evidence="2">
    <location>
        <begin position="24"/>
        <end position="113"/>
    </location>
</feature>
<evidence type="ECO:0000256" key="1">
    <source>
        <dbReference type="PROSITE-ProRule" id="PRU01211"/>
    </source>
</evidence>
<dbReference type="Proteomes" id="UP000053660">
    <property type="component" value="Unassembled WGS sequence"/>
</dbReference>
<gene>
    <name evidence="3" type="ORF">OESDEN_18006</name>
</gene>
<dbReference type="SUPFAM" id="SSF55486">
    <property type="entry name" value="Metalloproteases ('zincins'), catalytic domain"/>
    <property type="match status" value="1"/>
</dbReference>
<dbReference type="PANTHER" id="PTHR10127:SF891">
    <property type="entry name" value="ZINC METALLOPROTEINASE NAS-29"/>
    <property type="match status" value="1"/>
</dbReference>
<sequence>MIMNRGLLRILNEEPSESGRRKRWAYRDQFYPDTIWADGVPYEFDDNLPPVAVLSLTNAMKFWEQNTCVTFRPRENETQYILYTGENSGCFSTVGRDTSEPAQPVNIGKGCYH</sequence>
<dbReference type="PROSITE" id="PS51864">
    <property type="entry name" value="ASTACIN"/>
    <property type="match status" value="1"/>
</dbReference>
<evidence type="ECO:0000313" key="4">
    <source>
        <dbReference type="Proteomes" id="UP000053660"/>
    </source>
</evidence>
<dbReference type="InterPro" id="IPR024079">
    <property type="entry name" value="MetalloPept_cat_dom_sf"/>
</dbReference>
<reference evidence="3 4" key="1">
    <citation type="submission" date="2014-03" db="EMBL/GenBank/DDBJ databases">
        <title>Draft genome of the hookworm Oesophagostomum dentatum.</title>
        <authorList>
            <person name="Mitreva M."/>
        </authorList>
    </citation>
    <scope>NUCLEOTIDE SEQUENCE [LARGE SCALE GENOMIC DNA]</scope>
    <source>
        <strain evidence="3 4">OD-Hann</strain>
    </source>
</reference>
<dbReference type="PANTHER" id="PTHR10127">
    <property type="entry name" value="DISCOIDIN, CUB, EGF, LAMININ , AND ZINC METALLOPROTEASE DOMAIN CONTAINING"/>
    <property type="match status" value="1"/>
</dbReference>
<accession>A0A0B1SEI0</accession>
<dbReference type="Gene3D" id="3.40.390.10">
    <property type="entry name" value="Collagenase (Catalytic Domain)"/>
    <property type="match status" value="1"/>
</dbReference>
<evidence type="ECO:0000259" key="2">
    <source>
        <dbReference type="PROSITE" id="PS51864"/>
    </source>
</evidence>
<organism evidence="3 4">
    <name type="scientific">Oesophagostomum dentatum</name>
    <name type="common">Nodular worm</name>
    <dbReference type="NCBI Taxonomy" id="61180"/>
    <lineage>
        <taxon>Eukaryota</taxon>
        <taxon>Metazoa</taxon>
        <taxon>Ecdysozoa</taxon>
        <taxon>Nematoda</taxon>
        <taxon>Chromadorea</taxon>
        <taxon>Rhabditida</taxon>
        <taxon>Rhabditina</taxon>
        <taxon>Rhabditomorpha</taxon>
        <taxon>Strongyloidea</taxon>
        <taxon>Strongylidae</taxon>
        <taxon>Oesophagostomum</taxon>
    </lineage>
</organism>
<dbReference type="InterPro" id="IPR001506">
    <property type="entry name" value="Peptidase_M12A"/>
</dbReference>
<dbReference type="GO" id="GO:0006508">
    <property type="term" value="P:proteolysis"/>
    <property type="evidence" value="ECO:0007669"/>
    <property type="project" value="InterPro"/>
</dbReference>